<evidence type="ECO:0000313" key="1">
    <source>
        <dbReference type="EMBL" id="KAI6647659.1"/>
    </source>
</evidence>
<name>A0AAV7JGS8_9METZ</name>
<proteinExistence type="predicted"/>
<organism evidence="1 2">
    <name type="scientific">Oopsacas minuta</name>
    <dbReference type="NCBI Taxonomy" id="111878"/>
    <lineage>
        <taxon>Eukaryota</taxon>
        <taxon>Metazoa</taxon>
        <taxon>Porifera</taxon>
        <taxon>Hexactinellida</taxon>
        <taxon>Hexasterophora</taxon>
        <taxon>Lyssacinosida</taxon>
        <taxon>Leucopsacidae</taxon>
        <taxon>Oopsacas</taxon>
    </lineage>
</organism>
<dbReference type="Proteomes" id="UP001165289">
    <property type="component" value="Unassembled WGS sequence"/>
</dbReference>
<protein>
    <submittedName>
        <fullName evidence="1">Uncharacterized protein</fullName>
    </submittedName>
</protein>
<dbReference type="AlphaFoldDB" id="A0AAV7JGS8"/>
<dbReference type="EMBL" id="JAKMXF010000339">
    <property type="protein sequence ID" value="KAI6647659.1"/>
    <property type="molecule type" value="Genomic_DNA"/>
</dbReference>
<gene>
    <name evidence="1" type="ORF">LOD99_8624</name>
</gene>
<evidence type="ECO:0000313" key="2">
    <source>
        <dbReference type="Proteomes" id="UP001165289"/>
    </source>
</evidence>
<keyword evidence="2" id="KW-1185">Reference proteome</keyword>
<sequence>MYQVHVTEFSRRDDLSKVRLTCVNGKELIFIMRLYDGCELGEVLQSYYSQRVKPVLILNDSISHSISTFSSKKSGNLKDAVPSPKVDHLLSSTNPIRTNFPLPSYQSTHLVVPQIWSYILVSPTQPNALHQFSPLNFPLKFSGRIRVSSSNSRGSGTLIPELLLDQCQQLLSGSPSETYFTDSFDEVTDSESEEYNLEVPTQFVKESLKKIHHIQGDALTVWMMCDVRTSS</sequence>
<comment type="caution">
    <text evidence="1">The sequence shown here is derived from an EMBL/GenBank/DDBJ whole genome shotgun (WGS) entry which is preliminary data.</text>
</comment>
<reference evidence="1 2" key="1">
    <citation type="journal article" date="2023" name="BMC Biol.">
        <title>The compact genome of the sponge Oopsacas minuta (Hexactinellida) is lacking key metazoan core genes.</title>
        <authorList>
            <person name="Santini S."/>
            <person name="Schenkelaars Q."/>
            <person name="Jourda C."/>
            <person name="Duchesne M."/>
            <person name="Belahbib H."/>
            <person name="Rocher C."/>
            <person name="Selva M."/>
            <person name="Riesgo A."/>
            <person name="Vervoort M."/>
            <person name="Leys S.P."/>
            <person name="Kodjabachian L."/>
            <person name="Le Bivic A."/>
            <person name="Borchiellini C."/>
            <person name="Claverie J.M."/>
            <person name="Renard E."/>
        </authorList>
    </citation>
    <scope>NUCLEOTIDE SEQUENCE [LARGE SCALE GENOMIC DNA]</scope>
    <source>
        <strain evidence="1">SPO-2</strain>
    </source>
</reference>
<accession>A0AAV7JGS8</accession>